<evidence type="ECO:0000313" key="5">
    <source>
        <dbReference type="Proteomes" id="UP000036987"/>
    </source>
</evidence>
<comment type="similarity">
    <text evidence="1">Belongs to the TCP11 family.</text>
</comment>
<dbReference type="GO" id="GO:0007165">
    <property type="term" value="P:signal transduction"/>
    <property type="evidence" value="ECO:0000318"/>
    <property type="project" value="GO_Central"/>
</dbReference>
<keyword evidence="5" id="KW-1185">Reference proteome</keyword>
<name>A0A0K9PIJ9_ZOSMR</name>
<feature type="coiled-coil region" evidence="2">
    <location>
        <begin position="167"/>
        <end position="222"/>
    </location>
</feature>
<evidence type="ECO:0000256" key="1">
    <source>
        <dbReference type="ARBA" id="ARBA00010954"/>
    </source>
</evidence>
<dbReference type="Pfam" id="PF05794">
    <property type="entry name" value="Tcp11"/>
    <property type="match status" value="1"/>
</dbReference>
<evidence type="ECO:0000256" key="2">
    <source>
        <dbReference type="SAM" id="Coils"/>
    </source>
</evidence>
<keyword evidence="2" id="KW-0175">Coiled coil</keyword>
<organism evidence="4 5">
    <name type="scientific">Zostera marina</name>
    <name type="common">Eelgrass</name>
    <dbReference type="NCBI Taxonomy" id="29655"/>
    <lineage>
        <taxon>Eukaryota</taxon>
        <taxon>Viridiplantae</taxon>
        <taxon>Streptophyta</taxon>
        <taxon>Embryophyta</taxon>
        <taxon>Tracheophyta</taxon>
        <taxon>Spermatophyta</taxon>
        <taxon>Magnoliopsida</taxon>
        <taxon>Liliopsida</taxon>
        <taxon>Zosteraceae</taxon>
        <taxon>Zostera</taxon>
    </lineage>
</organism>
<dbReference type="PANTHER" id="PTHR12832">
    <property type="entry name" value="TESTIS-SPECIFIC PROTEIN PBS13 T-COMPLEX 11"/>
    <property type="match status" value="1"/>
</dbReference>
<dbReference type="AlphaFoldDB" id="A0A0K9PIJ9"/>
<accession>A0A0K9PIJ9</accession>
<dbReference type="STRING" id="29655.A0A0K9PIJ9"/>
<feature type="compositionally biased region" description="Basic residues" evidence="3">
    <location>
        <begin position="388"/>
        <end position="403"/>
    </location>
</feature>
<evidence type="ECO:0000256" key="3">
    <source>
        <dbReference type="SAM" id="MobiDB-lite"/>
    </source>
</evidence>
<reference evidence="5" key="1">
    <citation type="journal article" date="2016" name="Nature">
        <title>The genome of the seagrass Zostera marina reveals angiosperm adaptation to the sea.</title>
        <authorList>
            <person name="Olsen J.L."/>
            <person name="Rouze P."/>
            <person name="Verhelst B."/>
            <person name="Lin Y.-C."/>
            <person name="Bayer T."/>
            <person name="Collen J."/>
            <person name="Dattolo E."/>
            <person name="De Paoli E."/>
            <person name="Dittami S."/>
            <person name="Maumus F."/>
            <person name="Michel G."/>
            <person name="Kersting A."/>
            <person name="Lauritano C."/>
            <person name="Lohaus R."/>
            <person name="Toepel M."/>
            <person name="Tonon T."/>
            <person name="Vanneste K."/>
            <person name="Amirebrahimi M."/>
            <person name="Brakel J."/>
            <person name="Bostroem C."/>
            <person name="Chovatia M."/>
            <person name="Grimwood J."/>
            <person name="Jenkins J.W."/>
            <person name="Jueterbock A."/>
            <person name="Mraz A."/>
            <person name="Stam W.T."/>
            <person name="Tice H."/>
            <person name="Bornberg-Bauer E."/>
            <person name="Green P.J."/>
            <person name="Pearson G.A."/>
            <person name="Procaccini G."/>
            <person name="Duarte C.M."/>
            <person name="Schmutz J."/>
            <person name="Reusch T.B.H."/>
            <person name="Van de Peer Y."/>
        </authorList>
    </citation>
    <scope>NUCLEOTIDE SEQUENCE [LARGE SCALE GENOMIC DNA]</scope>
    <source>
        <strain evidence="5">cv. Finnish</strain>
    </source>
</reference>
<protein>
    <submittedName>
        <fullName evidence="4">T-complex protein 11</fullName>
    </submittedName>
</protein>
<dbReference type="EMBL" id="LFYR01000811">
    <property type="protein sequence ID" value="KMZ68784.1"/>
    <property type="molecule type" value="Genomic_DNA"/>
</dbReference>
<evidence type="ECO:0000313" key="4">
    <source>
        <dbReference type="EMBL" id="KMZ68784.1"/>
    </source>
</evidence>
<dbReference type="InterPro" id="IPR008862">
    <property type="entry name" value="Tcp11"/>
</dbReference>
<feature type="region of interest" description="Disordered" evidence="3">
    <location>
        <begin position="378"/>
        <end position="404"/>
    </location>
</feature>
<proteinExistence type="inferred from homology"/>
<comment type="caution">
    <text evidence="4">The sequence shown here is derived from an EMBL/GenBank/DDBJ whole genome shotgun (WGS) entry which is preliminary data.</text>
</comment>
<dbReference type="OrthoDB" id="276323at2759"/>
<dbReference type="PANTHER" id="PTHR12832:SF11">
    <property type="entry name" value="LD23868P"/>
    <property type="match status" value="1"/>
</dbReference>
<dbReference type="OMA" id="VWNCKDQ"/>
<sequence length="1142" mass="129081">MGADWDESGKNSSVGLVFDFFMAGDAMPMNCSASVKMPKRIQKRLSESKAGTCTAEEIDAKLREADLRRKKFHEWLSSKARSKPKSPSWSSQDEDLGQRLEAKLFAAEQKRLSLLTKEQVRLARLDEIRQAAKTGVELFFKKKREKLGTKVEHRVQQAEVNRTLLQNANLQRRAALKERSARSLLQRTNRENKYKERIRASINQKRAAAEKKRMRLMETEKKKAHARVMQARRVAKFVCHQREVERKRLKEQLDDRIQRARLQREEYLRLRGNFHNPTRRLKHGDFLSRKLASCWRKFVRSRRTTFSLATEYTNLGINERRVLSMPFEKLAYHIQSATTLKTVKSLLDRLENRFVLSQSSNLSGSENLDHLLKHLVSPNRRASSSSKTTRRRTQIKKEHKSQKTQKLSRYAVRVVLCAYMILGNPDAVFSDQGERESQLADSAAIFVRELELLIEIILSGPNTSSSTKPHSFRSQLVAFDAAWHSYLYQFVVWKVKDARSLEDDLVRAACQLELSMMQTCKFTSDGKLGILTHDTKAIQKQVAEDQKLLRNNVKNLSGDDGIVRMEAALSDMRVKYFEAKENGSLTPVSHISSPALSSSPNVSPELIEAVDSDENVTRSKTVVRSLFVDGAQSTQSELDTLVKDFSNEIIINEFLHENHVSVFETNDDNDTILKAKIKETMEKAFWDGVIDSLENNKSDYSRIVGLVSEVKVELCEMAPRLWKQEIHDSIDIEILTQILESGSHDMDYLGKILDYALSMLRKMSDPASEDEMKMAHQKLLSELSEFSLSSDGKLNNTSVVPIVKALKFVLEEIQILKQKISKARIEMIVPILKGPSGVAYLQNAFSKKYGLPSDTQMKLPFTTQWVCTLHNTLVEWDEHTNSLASSITREAATQGLPHATALKSGGNIALFPKYSLSSNASSSNSGNSDNECKGERLDVLLRLGLIKLVWRTEELTKETLPETLMLNFSRLKAVQKKLQNLILIATSTLVLRQIISDGTTTKNMNVVDTLVSNTVMDLLNLLDKSKDVSILEIIDTIISICSAASLGINLEEKKEVMSRMVVKSLQTGDAVFESMSRSFYLACRGIMLGGHGNHGRSLANAALRRVGASLLIDQLVEALDVLLVMVKVSGQVHGMWYNNLLT</sequence>
<dbReference type="Proteomes" id="UP000036987">
    <property type="component" value="Unassembled WGS sequence"/>
</dbReference>
<gene>
    <name evidence="4" type="ORF">ZOSMA_22G00760</name>
</gene>